<feature type="transmembrane region" description="Helical" evidence="1">
    <location>
        <begin position="43"/>
        <end position="68"/>
    </location>
</feature>
<keyword evidence="1" id="KW-1133">Transmembrane helix</keyword>
<dbReference type="Proteomes" id="UP001172457">
    <property type="component" value="Chromosome 5"/>
</dbReference>
<protein>
    <submittedName>
        <fullName evidence="2">Uncharacterized protein</fullName>
    </submittedName>
</protein>
<proteinExistence type="predicted"/>
<accession>A0AA38TBC2</accession>
<reference evidence="2" key="1">
    <citation type="submission" date="2023-03" db="EMBL/GenBank/DDBJ databases">
        <title>Chromosome-scale reference genome and RAD-based genetic map of yellow starthistle (Centaurea solstitialis) reveal putative structural variation and QTLs associated with invader traits.</title>
        <authorList>
            <person name="Reatini B."/>
            <person name="Cang F.A."/>
            <person name="Jiang Q."/>
            <person name="Mckibben M.T.W."/>
            <person name="Barker M.S."/>
            <person name="Rieseberg L.H."/>
            <person name="Dlugosch K.M."/>
        </authorList>
    </citation>
    <scope>NUCLEOTIDE SEQUENCE</scope>
    <source>
        <strain evidence="2">CAN-66</strain>
        <tissue evidence="2">Leaf</tissue>
    </source>
</reference>
<dbReference type="EMBL" id="JARYMX010000005">
    <property type="protein sequence ID" value="KAJ9548232.1"/>
    <property type="molecule type" value="Genomic_DNA"/>
</dbReference>
<evidence type="ECO:0000313" key="3">
    <source>
        <dbReference type="Proteomes" id="UP001172457"/>
    </source>
</evidence>
<evidence type="ECO:0000313" key="2">
    <source>
        <dbReference type="EMBL" id="KAJ9548232.1"/>
    </source>
</evidence>
<comment type="caution">
    <text evidence="2">The sequence shown here is derived from an EMBL/GenBank/DDBJ whole genome shotgun (WGS) entry which is preliminary data.</text>
</comment>
<sequence>MRLQPSSDAILVKRHSRVDPRVDPRVEPSDASLVKCADCYKRLFSLGFLGFTIFLSIGATSTPTRAIFGWRKHEIKGRYRLERDFYIESSPFFVGIAQQRGNMEVLIDPSMEMLPAELTIDIFSRLPFKTIIHCKLTLPMLTSISLDHLHLRISISSSIMSLYADYKNPGKLQLMEIEDKVDHHHLHYHHLFILDLNLVPMLKKTRIRHVGSVNGLICLWQYSLNLDYTKTNIIIKLYIKLTLSRDDNKNPNPILAERVGQTLSGYETGIEELTGIFSG</sequence>
<keyword evidence="1" id="KW-0812">Transmembrane</keyword>
<keyword evidence="3" id="KW-1185">Reference proteome</keyword>
<organism evidence="2 3">
    <name type="scientific">Centaurea solstitialis</name>
    <name type="common">yellow star-thistle</name>
    <dbReference type="NCBI Taxonomy" id="347529"/>
    <lineage>
        <taxon>Eukaryota</taxon>
        <taxon>Viridiplantae</taxon>
        <taxon>Streptophyta</taxon>
        <taxon>Embryophyta</taxon>
        <taxon>Tracheophyta</taxon>
        <taxon>Spermatophyta</taxon>
        <taxon>Magnoliopsida</taxon>
        <taxon>eudicotyledons</taxon>
        <taxon>Gunneridae</taxon>
        <taxon>Pentapetalae</taxon>
        <taxon>asterids</taxon>
        <taxon>campanulids</taxon>
        <taxon>Asterales</taxon>
        <taxon>Asteraceae</taxon>
        <taxon>Carduoideae</taxon>
        <taxon>Cardueae</taxon>
        <taxon>Centaureinae</taxon>
        <taxon>Centaurea</taxon>
    </lineage>
</organism>
<dbReference type="AlphaFoldDB" id="A0AA38TBC2"/>
<gene>
    <name evidence="2" type="ORF">OSB04_020775</name>
</gene>
<evidence type="ECO:0000256" key="1">
    <source>
        <dbReference type="SAM" id="Phobius"/>
    </source>
</evidence>
<keyword evidence="1" id="KW-0472">Membrane</keyword>
<name>A0AA38TBC2_9ASTR</name>